<evidence type="ECO:0000313" key="14">
    <source>
        <dbReference type="EMBL" id="BCJ31667.1"/>
    </source>
</evidence>
<accession>A0A810L8U7</accession>
<evidence type="ECO:0000256" key="12">
    <source>
        <dbReference type="ARBA" id="ARBA00034430"/>
    </source>
</evidence>
<evidence type="ECO:0000313" key="15">
    <source>
        <dbReference type="Proteomes" id="UP000680750"/>
    </source>
</evidence>
<comment type="catalytic activity">
    <reaction evidence="12">
        <text>K(+)(in) = K(+)(out)</text>
        <dbReference type="Rhea" id="RHEA:29463"/>
        <dbReference type="ChEBI" id="CHEBI:29103"/>
    </reaction>
</comment>
<evidence type="ECO:0000256" key="9">
    <source>
        <dbReference type="ARBA" id="ARBA00023065"/>
    </source>
</evidence>
<evidence type="ECO:0000256" key="8">
    <source>
        <dbReference type="ARBA" id="ARBA00022989"/>
    </source>
</evidence>
<protein>
    <recommendedName>
        <fullName evidence="16">DUF1211 domain-containing protein</fullName>
    </recommendedName>
</protein>
<comment type="similarity">
    <text evidence="2">Belongs to the TMEM175 family.</text>
</comment>
<keyword evidence="6" id="KW-0631">Potassium channel</keyword>
<evidence type="ECO:0000256" key="7">
    <source>
        <dbReference type="ARBA" id="ARBA00022958"/>
    </source>
</evidence>
<keyword evidence="5 13" id="KW-0812">Transmembrane</keyword>
<evidence type="ECO:0000256" key="6">
    <source>
        <dbReference type="ARBA" id="ARBA00022826"/>
    </source>
</evidence>
<keyword evidence="15" id="KW-1185">Reference proteome</keyword>
<dbReference type="Proteomes" id="UP000680750">
    <property type="component" value="Chromosome"/>
</dbReference>
<gene>
    <name evidence="14" type="ORF">Asera_57750</name>
</gene>
<keyword evidence="8 13" id="KW-1133">Transmembrane helix</keyword>
<evidence type="ECO:0000256" key="3">
    <source>
        <dbReference type="ARBA" id="ARBA00022448"/>
    </source>
</evidence>
<dbReference type="OrthoDB" id="7626281at2"/>
<name>A0A810L8U7_9ACTN</name>
<dbReference type="InterPro" id="IPR010617">
    <property type="entry name" value="TMEM175-like"/>
</dbReference>
<keyword evidence="10 13" id="KW-0472">Membrane</keyword>
<keyword evidence="11" id="KW-0407">Ion channel</keyword>
<dbReference type="KEGG" id="aser:Asera_57750"/>
<evidence type="ECO:0008006" key="16">
    <source>
        <dbReference type="Google" id="ProtNLM"/>
    </source>
</evidence>
<evidence type="ECO:0000256" key="5">
    <source>
        <dbReference type="ARBA" id="ARBA00022692"/>
    </source>
</evidence>
<feature type="transmembrane region" description="Helical" evidence="13">
    <location>
        <begin position="122"/>
        <end position="142"/>
    </location>
</feature>
<evidence type="ECO:0000256" key="11">
    <source>
        <dbReference type="ARBA" id="ARBA00023303"/>
    </source>
</evidence>
<feature type="transmembrane region" description="Helical" evidence="13">
    <location>
        <begin position="90"/>
        <end position="110"/>
    </location>
</feature>
<feature type="transmembrane region" description="Helical" evidence="13">
    <location>
        <begin position="16"/>
        <end position="36"/>
    </location>
</feature>
<proteinExistence type="inferred from homology"/>
<organism evidence="14 15">
    <name type="scientific">Actinocatenispora sera</name>
    <dbReference type="NCBI Taxonomy" id="390989"/>
    <lineage>
        <taxon>Bacteria</taxon>
        <taxon>Bacillati</taxon>
        <taxon>Actinomycetota</taxon>
        <taxon>Actinomycetes</taxon>
        <taxon>Micromonosporales</taxon>
        <taxon>Micromonosporaceae</taxon>
        <taxon>Actinocatenispora</taxon>
    </lineage>
</organism>
<keyword evidence="7" id="KW-0630">Potassium</keyword>
<reference evidence="14" key="1">
    <citation type="submission" date="2020-08" db="EMBL/GenBank/DDBJ databases">
        <title>Whole genome shotgun sequence of Actinocatenispora sera NBRC 101916.</title>
        <authorList>
            <person name="Komaki H."/>
            <person name="Tamura T."/>
        </authorList>
    </citation>
    <scope>NUCLEOTIDE SEQUENCE</scope>
    <source>
        <strain evidence="14">NBRC 101916</strain>
    </source>
</reference>
<dbReference type="GO" id="GO:0016020">
    <property type="term" value="C:membrane"/>
    <property type="evidence" value="ECO:0007669"/>
    <property type="project" value="UniProtKB-SubCell"/>
</dbReference>
<keyword evidence="3" id="KW-0813">Transport</keyword>
<evidence type="ECO:0000256" key="4">
    <source>
        <dbReference type="ARBA" id="ARBA00022538"/>
    </source>
</evidence>
<dbReference type="AlphaFoldDB" id="A0A810L8U7"/>
<dbReference type="RefSeq" id="WP_051801401.1">
    <property type="nucleotide sequence ID" value="NZ_AP023354.1"/>
</dbReference>
<comment type="subcellular location">
    <subcellularLocation>
        <location evidence="1">Membrane</location>
        <topology evidence="1">Multi-pass membrane protein</topology>
    </subcellularLocation>
</comment>
<dbReference type="EMBL" id="AP023354">
    <property type="protein sequence ID" value="BCJ31667.1"/>
    <property type="molecule type" value="Genomic_DNA"/>
</dbReference>
<evidence type="ECO:0000256" key="1">
    <source>
        <dbReference type="ARBA" id="ARBA00004141"/>
    </source>
</evidence>
<keyword evidence="4" id="KW-0633">Potassium transport</keyword>
<keyword evidence="9" id="KW-0406">Ion transport</keyword>
<evidence type="ECO:0000256" key="13">
    <source>
        <dbReference type="SAM" id="Phobius"/>
    </source>
</evidence>
<sequence>MVSPDSIERSRDLDRLLTFVDAAVAIALTLLVLPLVDLAGELESGDAVWQVVREHAGRFAAFALSFVVIARLWRAQHQIVRGAVDDRVDLFWCLLAWALTIVFLPFPTALLAATGDQVATKILYIGALLVSSALLALLAAAVRRQRPPGSPLRPSVIPAAVDAVVDGVALLLSVLVPALSYLPLLLLVVGGHASTRILRRWPRLDH</sequence>
<dbReference type="Pfam" id="PF06736">
    <property type="entry name" value="TMEM175"/>
    <property type="match status" value="1"/>
</dbReference>
<dbReference type="GO" id="GO:0005267">
    <property type="term" value="F:potassium channel activity"/>
    <property type="evidence" value="ECO:0007669"/>
    <property type="project" value="UniProtKB-KW"/>
</dbReference>
<dbReference type="GO" id="GO:0015252">
    <property type="term" value="F:proton channel activity"/>
    <property type="evidence" value="ECO:0007669"/>
    <property type="project" value="InterPro"/>
</dbReference>
<evidence type="ECO:0000256" key="2">
    <source>
        <dbReference type="ARBA" id="ARBA00006920"/>
    </source>
</evidence>
<evidence type="ECO:0000256" key="10">
    <source>
        <dbReference type="ARBA" id="ARBA00023136"/>
    </source>
</evidence>